<keyword evidence="1" id="KW-0456">Lyase</keyword>
<dbReference type="Gene3D" id="2.130.10.10">
    <property type="entry name" value="YVTN repeat-like/Quinoprotein amine dehydrogenase"/>
    <property type="match status" value="2"/>
</dbReference>
<comment type="caution">
    <text evidence="1">The sequence shown here is derived from an EMBL/GenBank/DDBJ whole genome shotgun (WGS) entry which is preliminary data.</text>
</comment>
<dbReference type="EMBL" id="JACJIA010000013">
    <property type="protein sequence ID" value="MBA8955908.1"/>
    <property type="molecule type" value="Genomic_DNA"/>
</dbReference>
<dbReference type="RefSeq" id="WP_182847850.1">
    <property type="nucleotide sequence ID" value="NZ_BAAALP010000026.1"/>
</dbReference>
<dbReference type="PANTHER" id="PTHR40274">
    <property type="entry name" value="VIRGINIAMYCIN B LYASE"/>
    <property type="match status" value="1"/>
</dbReference>
<dbReference type="InterPro" id="IPR015943">
    <property type="entry name" value="WD40/YVTN_repeat-like_dom_sf"/>
</dbReference>
<sequence>MSPARILVAAVLGVVALIPLAGAGAVAAAPPPAGRPVAVPLGVPLSDVLLIGGTVAPGPGGRPALWNVSTGKPAHLNAVDPATGARLVTAPLPGAEGGWAVTAAPDGSVYAGTYGGGRLYRWRPGAGDTVEDLGQPLAGQPHVWRLTTDPDGNVYGGTSPGGRVFRYEPGTGRVRDYGQPVPGQGYVKSIAYAGGKVYTGSYAQARIAELDVATGTARELPAPPGLGGIDNKVVYDLNERGGRLYARIGSAFPSPMFVYDLAEGRWVDEIPDAHGLDVAPAGEDGEVHLIQKSELKRYDPETRRLTGTGLTFTGRVQNARSIGWAELGLPDYPGRSVVGTLWRGEMFRYNPRTGKHAILPTDVRREPIEIMSLAGGRDDVYAGGFLNGGLAVVDPDSGRADFHRFSQVESVLESSTGKVWIGAYPEARLYSHDPALPWSSPEYSPGPPGSADNPRLVVNLKPHEQMRARALAEVDGRIAVGTVPEGDRLGGALVVHDPRTGRSRVMRNVVRDQSVFALAAHRNVVYGGTSITGGLSTTPPTRKEGTVFAWDVVRGRKLWETVPVPGAGTVGSVVIGPDRKLWGIAGRTVFAVDLRRGTVVRRLVLGTGTTGGDLVRSGRVLYAGLDGNKIFRIDPRSRRTPGPWLEHRHRRLAVTGDGRLFLSDGAGLYRVDPKH</sequence>
<dbReference type="AlphaFoldDB" id="A0A7W3LX44"/>
<keyword evidence="2" id="KW-1185">Reference proteome</keyword>
<organism evidence="1 2">
    <name type="scientific">Actinomadura namibiensis</name>
    <dbReference type="NCBI Taxonomy" id="182080"/>
    <lineage>
        <taxon>Bacteria</taxon>
        <taxon>Bacillati</taxon>
        <taxon>Actinomycetota</taxon>
        <taxon>Actinomycetes</taxon>
        <taxon>Streptosporangiales</taxon>
        <taxon>Thermomonosporaceae</taxon>
        <taxon>Actinomadura</taxon>
    </lineage>
</organism>
<evidence type="ECO:0000313" key="2">
    <source>
        <dbReference type="Proteomes" id="UP000572680"/>
    </source>
</evidence>
<dbReference type="SUPFAM" id="SSF63829">
    <property type="entry name" value="Calcium-dependent phosphotriesterase"/>
    <property type="match status" value="1"/>
</dbReference>
<protein>
    <submittedName>
        <fullName evidence="1">Streptogramin lyase</fullName>
    </submittedName>
</protein>
<dbReference type="InterPro" id="IPR051344">
    <property type="entry name" value="Vgb"/>
</dbReference>
<name>A0A7W3LX44_ACTNM</name>
<dbReference type="Proteomes" id="UP000572680">
    <property type="component" value="Unassembled WGS sequence"/>
</dbReference>
<proteinExistence type="predicted"/>
<reference evidence="1 2" key="1">
    <citation type="submission" date="2020-08" db="EMBL/GenBank/DDBJ databases">
        <title>Genomic Encyclopedia of Type Strains, Phase IV (KMG-IV): sequencing the most valuable type-strain genomes for metagenomic binning, comparative biology and taxonomic classification.</title>
        <authorList>
            <person name="Goeker M."/>
        </authorList>
    </citation>
    <scope>NUCLEOTIDE SEQUENCE [LARGE SCALE GENOMIC DNA]</scope>
    <source>
        <strain evidence="1 2">DSM 44197</strain>
    </source>
</reference>
<gene>
    <name evidence="1" type="ORF">HNR61_007590</name>
</gene>
<dbReference type="SUPFAM" id="SSF50998">
    <property type="entry name" value="Quinoprotein alcohol dehydrogenase-like"/>
    <property type="match status" value="1"/>
</dbReference>
<dbReference type="GO" id="GO:0016829">
    <property type="term" value="F:lyase activity"/>
    <property type="evidence" value="ECO:0007669"/>
    <property type="project" value="UniProtKB-KW"/>
</dbReference>
<evidence type="ECO:0000313" key="1">
    <source>
        <dbReference type="EMBL" id="MBA8955908.1"/>
    </source>
</evidence>
<dbReference type="InterPro" id="IPR011047">
    <property type="entry name" value="Quinoprotein_ADH-like_sf"/>
</dbReference>
<dbReference type="PANTHER" id="PTHR40274:SF3">
    <property type="entry name" value="VIRGINIAMYCIN B LYASE"/>
    <property type="match status" value="1"/>
</dbReference>
<accession>A0A7W3LX44</accession>